<accession>A0A8X6VJI9</accession>
<name>A0A8X6VJI9_TRICX</name>
<feature type="compositionally biased region" description="Polar residues" evidence="1">
    <location>
        <begin position="12"/>
        <end position="39"/>
    </location>
</feature>
<organism evidence="2 3">
    <name type="scientific">Trichonephila clavipes</name>
    <name type="common">Golden silk orbweaver</name>
    <name type="synonym">Nephila clavipes</name>
    <dbReference type="NCBI Taxonomy" id="2585209"/>
    <lineage>
        <taxon>Eukaryota</taxon>
        <taxon>Metazoa</taxon>
        <taxon>Ecdysozoa</taxon>
        <taxon>Arthropoda</taxon>
        <taxon>Chelicerata</taxon>
        <taxon>Arachnida</taxon>
        <taxon>Araneae</taxon>
        <taxon>Araneomorphae</taxon>
        <taxon>Entelegynae</taxon>
        <taxon>Araneoidea</taxon>
        <taxon>Nephilidae</taxon>
        <taxon>Trichonephila</taxon>
    </lineage>
</organism>
<proteinExistence type="predicted"/>
<evidence type="ECO:0000313" key="2">
    <source>
        <dbReference type="EMBL" id="GFY09594.1"/>
    </source>
</evidence>
<dbReference type="EMBL" id="BMAU01021291">
    <property type="protein sequence ID" value="GFY09594.1"/>
    <property type="molecule type" value="Genomic_DNA"/>
</dbReference>
<protein>
    <submittedName>
        <fullName evidence="2">Uncharacterized protein</fullName>
    </submittedName>
</protein>
<gene>
    <name evidence="2" type="ORF">TNCV_380901</name>
</gene>
<reference evidence="2" key="1">
    <citation type="submission" date="2020-08" db="EMBL/GenBank/DDBJ databases">
        <title>Multicomponent nature underlies the extraordinary mechanical properties of spider dragline silk.</title>
        <authorList>
            <person name="Kono N."/>
            <person name="Nakamura H."/>
            <person name="Mori M."/>
            <person name="Yoshida Y."/>
            <person name="Ohtoshi R."/>
            <person name="Malay A.D."/>
            <person name="Moran D.A.P."/>
            <person name="Tomita M."/>
            <person name="Numata K."/>
            <person name="Arakawa K."/>
        </authorList>
    </citation>
    <scope>NUCLEOTIDE SEQUENCE</scope>
</reference>
<comment type="caution">
    <text evidence="2">The sequence shown here is derived from an EMBL/GenBank/DDBJ whole genome shotgun (WGS) entry which is preliminary data.</text>
</comment>
<sequence>MGSLVVRASDSRPGSTPNATKHSPSQWVRKSCGRSQQKPRVQGAGEYFPPLQHAKIMELEIGGVAIA</sequence>
<dbReference type="Proteomes" id="UP000887159">
    <property type="component" value="Unassembled WGS sequence"/>
</dbReference>
<keyword evidence="3" id="KW-1185">Reference proteome</keyword>
<dbReference type="AlphaFoldDB" id="A0A8X6VJI9"/>
<evidence type="ECO:0000256" key="1">
    <source>
        <dbReference type="SAM" id="MobiDB-lite"/>
    </source>
</evidence>
<evidence type="ECO:0000313" key="3">
    <source>
        <dbReference type="Proteomes" id="UP000887159"/>
    </source>
</evidence>
<feature type="region of interest" description="Disordered" evidence="1">
    <location>
        <begin position="1"/>
        <end position="45"/>
    </location>
</feature>